<dbReference type="EMBL" id="RBNI01000416">
    <property type="protein sequence ID" value="RUP51832.1"/>
    <property type="molecule type" value="Genomic_DNA"/>
</dbReference>
<evidence type="ECO:0000313" key="1">
    <source>
        <dbReference type="EMBL" id="RUP51832.1"/>
    </source>
</evidence>
<comment type="caution">
    <text evidence="1">The sequence shown here is derived from an EMBL/GenBank/DDBJ whole genome shotgun (WGS) entry which is preliminary data.</text>
</comment>
<proteinExistence type="predicted"/>
<organism evidence="1 2">
    <name type="scientific">Jimgerdemannia flammicorona</name>
    <dbReference type="NCBI Taxonomy" id="994334"/>
    <lineage>
        <taxon>Eukaryota</taxon>
        <taxon>Fungi</taxon>
        <taxon>Fungi incertae sedis</taxon>
        <taxon>Mucoromycota</taxon>
        <taxon>Mucoromycotina</taxon>
        <taxon>Endogonomycetes</taxon>
        <taxon>Endogonales</taxon>
        <taxon>Endogonaceae</taxon>
        <taxon>Jimgerdemannia</taxon>
    </lineage>
</organism>
<dbReference type="Proteomes" id="UP000268093">
    <property type="component" value="Unassembled WGS sequence"/>
</dbReference>
<keyword evidence="2" id="KW-1185">Reference proteome</keyword>
<sequence>MLSSRTFRPSRAPRSRLHVTACSHLDCSQLQANADVLATAPKILQGRFLISFRIDWLQCLWSKPGFARDPNPTERTIQKPQFQRSKCA</sequence>
<accession>A0A433DLU4</accession>
<reference evidence="1 2" key="1">
    <citation type="journal article" date="2018" name="New Phytol.">
        <title>Phylogenomics of Endogonaceae and evolution of mycorrhizas within Mucoromycota.</title>
        <authorList>
            <person name="Chang Y."/>
            <person name="Desiro A."/>
            <person name="Na H."/>
            <person name="Sandor L."/>
            <person name="Lipzen A."/>
            <person name="Clum A."/>
            <person name="Barry K."/>
            <person name="Grigoriev I.V."/>
            <person name="Martin F.M."/>
            <person name="Stajich J.E."/>
            <person name="Smith M.E."/>
            <person name="Bonito G."/>
            <person name="Spatafora J.W."/>
        </authorList>
    </citation>
    <scope>NUCLEOTIDE SEQUENCE [LARGE SCALE GENOMIC DNA]</scope>
    <source>
        <strain evidence="1 2">GMNB39</strain>
    </source>
</reference>
<gene>
    <name evidence="1" type="ORF">BC936DRAFT_145389</name>
</gene>
<dbReference type="AlphaFoldDB" id="A0A433DLU4"/>
<evidence type="ECO:0000313" key="2">
    <source>
        <dbReference type="Proteomes" id="UP000268093"/>
    </source>
</evidence>
<protein>
    <submittedName>
        <fullName evidence="1">Uncharacterized protein</fullName>
    </submittedName>
</protein>
<name>A0A433DLU4_9FUNG</name>
<dbReference type="OrthoDB" id="63581at2759"/>